<keyword evidence="11" id="KW-0966">Cell projection</keyword>
<dbReference type="EMBL" id="KB321140">
    <property type="protein sequence ID" value="ELW47224.1"/>
    <property type="molecule type" value="Genomic_DNA"/>
</dbReference>
<evidence type="ECO:0000259" key="15">
    <source>
        <dbReference type="PROSITE" id="PS50229"/>
    </source>
</evidence>
<comment type="similarity">
    <text evidence="4">Belongs to the Ena/VASP family.</text>
</comment>
<dbReference type="FunCoup" id="L9JAA6">
    <property type="interactions" value="500"/>
</dbReference>
<dbReference type="Pfam" id="PF00568">
    <property type="entry name" value="WH1"/>
    <property type="match status" value="1"/>
</dbReference>
<feature type="region of interest" description="Disordered" evidence="14">
    <location>
        <begin position="268"/>
        <end position="441"/>
    </location>
</feature>
<dbReference type="GO" id="GO:1990904">
    <property type="term" value="C:ribonucleoprotein complex"/>
    <property type="evidence" value="ECO:0007669"/>
    <property type="project" value="UniProtKB-KW"/>
</dbReference>
<keyword evidence="10" id="KW-0206">Cytoskeleton</keyword>
<dbReference type="GO" id="GO:0005737">
    <property type="term" value="C:cytoplasm"/>
    <property type="evidence" value="ECO:0007669"/>
    <property type="project" value="UniProtKB-ARBA"/>
</dbReference>
<evidence type="ECO:0000256" key="2">
    <source>
        <dbReference type="ARBA" id="ARBA00004529"/>
    </source>
</evidence>
<evidence type="ECO:0000256" key="5">
    <source>
        <dbReference type="ARBA" id="ARBA00017156"/>
    </source>
</evidence>
<dbReference type="CDD" id="cd22185">
    <property type="entry name" value="WH2_hVASP-like"/>
    <property type="match status" value="1"/>
</dbReference>
<dbReference type="SUPFAM" id="SSF118370">
    <property type="entry name" value="Vasodilator-stimulated phosphoprotein, VASP, tetramerisation domain"/>
    <property type="match status" value="1"/>
</dbReference>
<organism evidence="16 17">
    <name type="scientific">Tupaia chinensis</name>
    <name type="common">Chinese tree shrew</name>
    <name type="synonym">Tupaia belangeri chinensis</name>
    <dbReference type="NCBI Taxonomy" id="246437"/>
    <lineage>
        <taxon>Eukaryota</taxon>
        <taxon>Metazoa</taxon>
        <taxon>Chordata</taxon>
        <taxon>Craniata</taxon>
        <taxon>Vertebrata</taxon>
        <taxon>Euteleostomi</taxon>
        <taxon>Mammalia</taxon>
        <taxon>Eutheria</taxon>
        <taxon>Euarchontoglires</taxon>
        <taxon>Scandentia</taxon>
        <taxon>Tupaiidae</taxon>
        <taxon>Tupaia</taxon>
    </lineage>
</organism>
<evidence type="ECO:0000313" key="17">
    <source>
        <dbReference type="Proteomes" id="UP000011518"/>
    </source>
</evidence>
<comment type="subcellular location">
    <subcellularLocation>
        <location evidence="1">Cell projection</location>
        <location evidence="1">Lamellipodium</location>
    </subcellularLocation>
    <subcellularLocation>
        <location evidence="2">Cytoplasm</location>
        <location evidence="2">Cytoskeleton</location>
        <location evidence="2">Stress fiber</location>
    </subcellularLocation>
</comment>
<feature type="region of interest" description="Disordered" evidence="14">
    <location>
        <begin position="579"/>
        <end position="632"/>
    </location>
</feature>
<sequence length="788" mass="85796">MLPGVSQSLNWDAAVFPWSRVDKKYEAPPFLHEQSICQARASVMVYDDTSKKWVPIKPGQQGFSRVNIYHNTASNTFRVVGVKLQDQQVVINYSIVKGLKYNQATPTFHQWRDARQVYGLNFASKEEATTFSNAMLFALNIMNSQEGEGGLYADALCAVNVPACANTLCVVDIPVCPHTLCAVDVPACPDALCVVDVPACPDALCVVDVPVCPDTLCAVNVPVYLSSYFPEQSYLAQDVLVGLSCSSGAPRLATESCVAAWRKGVREHPQGSEPQRLSGCQTPGVTGPVMNPHRGRMVLQGPWSLLESGPSSQRQVQNGPSPDEMDIQRRQVMEQQQQRQESLERRTSATAGGAQGSSHDESSVSGLAAALSGAKLRRVQRPEDASGGSSPSGTSKSDANRASSGGGGGLMEEMNKLLAKRRKAASQTDKPADRREDESQTPTRLWLPIKFECTCQEGSGAKDIEVCLVWTRTVENLRVQGAWWRPSHEHSSGRQVEPGTSPDPAAQSPRVYIRSRKIPAPPRLRGPEQPASHLTPQACAQELTESPPISSLWVWPRLHLPTLSVVGPFAPATDLGSAVPLPPAEAGRKPWERSNSVEKPVSSLLSRTPSVAKSPEAKSPLQSQPHSRMKPAGSVNDVALDAFDLDRMKQEILEEVVRELHKVKEEIIDGPGGCCGNGPVHETQEVVLTLAGRRSGRTAAIVTNIDGTSDRPYSHALVAGTDHCPRKVTAAVGKKKIAKRSKIKSFGRVYNHNHLMPTRRKAGQEAKVKSGERYKRVKSRWVFQKLQF</sequence>
<feature type="region of interest" description="Disordered" evidence="14">
    <location>
        <begin position="485"/>
        <end position="510"/>
    </location>
</feature>
<dbReference type="GO" id="GO:0003735">
    <property type="term" value="F:structural constituent of ribosome"/>
    <property type="evidence" value="ECO:0007669"/>
    <property type="project" value="InterPro"/>
</dbReference>
<dbReference type="SUPFAM" id="SSF50104">
    <property type="entry name" value="Translation proteins SH3-like domain"/>
    <property type="match status" value="1"/>
</dbReference>
<dbReference type="CDD" id="cd01207">
    <property type="entry name" value="EVH1_Ena_VASP-like"/>
    <property type="match status" value="1"/>
</dbReference>
<feature type="compositionally biased region" description="Low complexity" evidence="14">
    <location>
        <begin position="386"/>
        <end position="397"/>
    </location>
</feature>
<keyword evidence="8" id="KW-0729">SH3-binding</keyword>
<keyword evidence="7" id="KW-0689">Ribosomal protein</keyword>
<name>L9JAA6_TUPCH</name>
<dbReference type="InterPro" id="IPR014885">
    <property type="entry name" value="VASP_tetra"/>
</dbReference>
<dbReference type="GO" id="GO:0001725">
    <property type="term" value="C:stress fiber"/>
    <property type="evidence" value="ECO:0007669"/>
    <property type="project" value="UniProtKB-SubCell"/>
</dbReference>
<dbReference type="FunFam" id="2.30.29.30:FF:000071">
    <property type="entry name" value="Enah/Vasp-like, isoform CRA_a"/>
    <property type="match status" value="1"/>
</dbReference>
<evidence type="ECO:0000313" key="16">
    <source>
        <dbReference type="EMBL" id="ELW47224.1"/>
    </source>
</evidence>
<evidence type="ECO:0000256" key="9">
    <source>
        <dbReference type="ARBA" id="ARBA00023203"/>
    </source>
</evidence>
<dbReference type="GO" id="GO:0006412">
    <property type="term" value="P:translation"/>
    <property type="evidence" value="ECO:0007669"/>
    <property type="project" value="InterPro"/>
</dbReference>
<dbReference type="Pfam" id="PF01777">
    <property type="entry name" value="Ribosomal_L27e"/>
    <property type="match status" value="1"/>
</dbReference>
<dbReference type="STRING" id="246437.L9JAA6"/>
<evidence type="ECO:0000256" key="6">
    <source>
        <dbReference type="ARBA" id="ARBA00022490"/>
    </source>
</evidence>
<dbReference type="Gene3D" id="2.30.30.770">
    <property type="match status" value="1"/>
</dbReference>
<dbReference type="InParanoid" id="L9JAA6"/>
<keyword evidence="9" id="KW-0009">Actin-binding</keyword>
<keyword evidence="12" id="KW-0687">Ribonucleoprotein</keyword>
<dbReference type="InterPro" id="IPR038023">
    <property type="entry name" value="VASP_sf"/>
</dbReference>
<evidence type="ECO:0000256" key="1">
    <source>
        <dbReference type="ARBA" id="ARBA00004510"/>
    </source>
</evidence>
<evidence type="ECO:0000256" key="7">
    <source>
        <dbReference type="ARBA" id="ARBA00022980"/>
    </source>
</evidence>
<dbReference type="PANTHER" id="PTHR11202">
    <property type="entry name" value="SPROUTY-RELATED, EVH1 DOMAIN-CONTAINING PROTEIN FAMILY MEMBER"/>
    <property type="match status" value="1"/>
</dbReference>
<dbReference type="Gene3D" id="1.20.5.1160">
    <property type="entry name" value="Vasodilator-stimulated phosphoprotein"/>
    <property type="match status" value="1"/>
</dbReference>
<dbReference type="CDD" id="cd06090">
    <property type="entry name" value="KOW_RPL27"/>
    <property type="match status" value="1"/>
</dbReference>
<dbReference type="GO" id="GO:0030838">
    <property type="term" value="P:positive regulation of actin filament polymerization"/>
    <property type="evidence" value="ECO:0007669"/>
    <property type="project" value="TreeGrafter"/>
</dbReference>
<dbReference type="PANTHER" id="PTHR11202:SF4">
    <property type="entry name" value="ENA_VASP-LIKE PROTEIN"/>
    <property type="match status" value="1"/>
</dbReference>
<evidence type="ECO:0000256" key="3">
    <source>
        <dbReference type="ARBA" id="ARBA00009124"/>
    </source>
</evidence>
<feature type="compositionally biased region" description="Polar residues" evidence="14">
    <location>
        <begin position="309"/>
        <end position="320"/>
    </location>
</feature>
<evidence type="ECO:0000256" key="12">
    <source>
        <dbReference type="ARBA" id="ARBA00023274"/>
    </source>
</evidence>
<dbReference type="Pfam" id="PF08776">
    <property type="entry name" value="VASP_tetra"/>
    <property type="match status" value="1"/>
</dbReference>
<dbReference type="InterPro" id="IPR008991">
    <property type="entry name" value="Translation_prot_SH3-like_sf"/>
</dbReference>
<dbReference type="GO" id="GO:0017124">
    <property type="term" value="F:SH3 domain binding"/>
    <property type="evidence" value="ECO:0007669"/>
    <property type="project" value="UniProtKB-KW"/>
</dbReference>
<dbReference type="Proteomes" id="UP000011518">
    <property type="component" value="Unassembled WGS sequence"/>
</dbReference>
<reference evidence="17" key="2">
    <citation type="journal article" date="2013" name="Nat. Commun.">
        <title>Genome of the Chinese tree shrew.</title>
        <authorList>
            <person name="Fan Y."/>
            <person name="Huang Z.Y."/>
            <person name="Cao C.C."/>
            <person name="Chen C.S."/>
            <person name="Chen Y.X."/>
            <person name="Fan D.D."/>
            <person name="He J."/>
            <person name="Hou H.L."/>
            <person name="Hu L."/>
            <person name="Hu X.T."/>
            <person name="Jiang X.T."/>
            <person name="Lai R."/>
            <person name="Lang Y.S."/>
            <person name="Liang B."/>
            <person name="Liao S.G."/>
            <person name="Mu D."/>
            <person name="Ma Y.Y."/>
            <person name="Niu Y.Y."/>
            <person name="Sun X.Q."/>
            <person name="Xia J.Q."/>
            <person name="Xiao J."/>
            <person name="Xiong Z.Q."/>
            <person name="Xu L."/>
            <person name="Yang L."/>
            <person name="Zhang Y."/>
            <person name="Zhao W."/>
            <person name="Zhao X.D."/>
            <person name="Zheng Y.T."/>
            <person name="Zhou J.M."/>
            <person name="Zhu Y.B."/>
            <person name="Zhang G.J."/>
            <person name="Wang J."/>
            <person name="Yao Y.G."/>
        </authorList>
    </citation>
    <scope>NUCLEOTIDE SEQUENCE [LARGE SCALE GENOMIC DNA]</scope>
</reference>
<dbReference type="SMART" id="SM00461">
    <property type="entry name" value="WH1"/>
    <property type="match status" value="1"/>
</dbReference>
<keyword evidence="17" id="KW-1185">Reference proteome</keyword>
<dbReference type="GO" id="GO:0005522">
    <property type="term" value="F:profilin binding"/>
    <property type="evidence" value="ECO:0007669"/>
    <property type="project" value="TreeGrafter"/>
</dbReference>
<dbReference type="InterPro" id="IPR038655">
    <property type="entry name" value="Ribosomal_eL27_sf"/>
</dbReference>
<dbReference type="eggNOG" id="KOG4590">
    <property type="taxonomic scope" value="Eukaryota"/>
</dbReference>
<dbReference type="Gene3D" id="2.30.29.30">
    <property type="entry name" value="Pleckstrin-homology domain (PH domain)/Phosphotyrosine-binding domain (PTB)"/>
    <property type="match status" value="1"/>
</dbReference>
<evidence type="ECO:0000256" key="11">
    <source>
        <dbReference type="ARBA" id="ARBA00023273"/>
    </source>
</evidence>
<evidence type="ECO:0000256" key="10">
    <source>
        <dbReference type="ARBA" id="ARBA00023212"/>
    </source>
</evidence>
<dbReference type="InterPro" id="IPR000697">
    <property type="entry name" value="WH1/EVH1_dom"/>
</dbReference>
<dbReference type="GO" id="GO:0005840">
    <property type="term" value="C:ribosome"/>
    <property type="evidence" value="ECO:0007669"/>
    <property type="project" value="UniProtKB-KW"/>
</dbReference>
<dbReference type="GO" id="GO:0003779">
    <property type="term" value="F:actin binding"/>
    <property type="evidence" value="ECO:0007669"/>
    <property type="project" value="UniProtKB-KW"/>
</dbReference>
<dbReference type="AlphaFoldDB" id="L9JAA6"/>
<dbReference type="GO" id="GO:0008154">
    <property type="term" value="P:actin polymerization or depolymerization"/>
    <property type="evidence" value="ECO:0007669"/>
    <property type="project" value="TreeGrafter"/>
</dbReference>
<protein>
    <recommendedName>
        <fullName evidence="5">Ena/VASP-like protein</fullName>
    </recommendedName>
    <alternativeName>
        <fullName evidence="13">Ena/vasodilator-stimulated phosphoprotein-like</fullName>
    </alternativeName>
</protein>
<feature type="domain" description="WH1" evidence="15">
    <location>
        <begin position="28"/>
        <end position="142"/>
    </location>
</feature>
<dbReference type="PROSITE" id="PS50229">
    <property type="entry name" value="WH1"/>
    <property type="match status" value="1"/>
</dbReference>
<reference evidence="17" key="1">
    <citation type="submission" date="2012-07" db="EMBL/GenBank/DDBJ databases">
        <title>Genome of the Chinese tree shrew, a rising model animal genetically related to primates.</title>
        <authorList>
            <person name="Zhang G."/>
            <person name="Fan Y."/>
            <person name="Yao Y."/>
            <person name="Huang Z."/>
        </authorList>
    </citation>
    <scope>NUCLEOTIDE SEQUENCE [LARGE SCALE GENOMIC DNA]</scope>
</reference>
<dbReference type="InterPro" id="IPR041991">
    <property type="entry name" value="Ribosomal_eL27_KOW"/>
</dbReference>
<gene>
    <name evidence="16" type="ORF">TREES_T100006833</name>
</gene>
<evidence type="ECO:0000256" key="8">
    <source>
        <dbReference type="ARBA" id="ARBA00023036"/>
    </source>
</evidence>
<feature type="compositionally biased region" description="Polar residues" evidence="14">
    <location>
        <begin position="272"/>
        <end position="284"/>
    </location>
</feature>
<dbReference type="SUPFAM" id="SSF50729">
    <property type="entry name" value="PH domain-like"/>
    <property type="match status" value="1"/>
</dbReference>
<dbReference type="InterPro" id="IPR011993">
    <property type="entry name" value="PH-like_dom_sf"/>
</dbReference>
<evidence type="ECO:0000256" key="4">
    <source>
        <dbReference type="ARBA" id="ARBA00009785"/>
    </source>
</evidence>
<evidence type="ECO:0000256" key="14">
    <source>
        <dbReference type="SAM" id="MobiDB-lite"/>
    </source>
</evidence>
<dbReference type="GO" id="GO:0030027">
    <property type="term" value="C:lamellipodium"/>
    <property type="evidence" value="ECO:0007669"/>
    <property type="project" value="UniProtKB-SubCell"/>
</dbReference>
<keyword evidence="6" id="KW-0963">Cytoplasm</keyword>
<proteinExistence type="inferred from homology"/>
<comment type="similarity">
    <text evidence="3">Belongs to the eukaryotic ribosomal protein eL27 family.</text>
</comment>
<evidence type="ECO:0000256" key="13">
    <source>
        <dbReference type="ARBA" id="ARBA00033193"/>
    </source>
</evidence>
<feature type="compositionally biased region" description="Low complexity" evidence="14">
    <location>
        <begin position="363"/>
        <end position="374"/>
    </location>
</feature>
<accession>L9JAA6</accession>
<dbReference type="InterPro" id="IPR001141">
    <property type="entry name" value="Ribosomal_eL27"/>
</dbReference>
<feature type="compositionally biased region" description="Basic and acidic residues" evidence="14">
    <location>
        <begin position="586"/>
        <end position="596"/>
    </location>
</feature>